<sequence>MAVEIHENWLEATRYLNMDHLREPKKEPEGIGRLRRGRHVRRSAKHGGCAADTPTSPLNATPFLQNLTHTTQACDALPASADSRATTGRIPRERVMASAPTAAEDFRMVLWLTVIAGFECLPKAPCSSPPLSYARSGARSATP</sequence>
<protein>
    <submittedName>
        <fullName evidence="2">Uncharacterized protein</fullName>
    </submittedName>
</protein>
<accession>A0A2P9A9K7</accession>
<keyword evidence="3" id="KW-1185">Reference proteome</keyword>
<evidence type="ECO:0000313" key="2">
    <source>
        <dbReference type="EMBL" id="SJM27802.1"/>
    </source>
</evidence>
<feature type="region of interest" description="Disordered" evidence="1">
    <location>
        <begin position="39"/>
        <end position="58"/>
    </location>
</feature>
<gene>
    <name evidence="2" type="ORF">BQ8482_10018</name>
</gene>
<proteinExistence type="predicted"/>
<evidence type="ECO:0000313" key="3">
    <source>
        <dbReference type="Proteomes" id="UP000245698"/>
    </source>
</evidence>
<reference evidence="3" key="1">
    <citation type="submission" date="2016-12" db="EMBL/GenBank/DDBJ databases">
        <authorList>
            <person name="Brunel B."/>
        </authorList>
    </citation>
    <scope>NUCLEOTIDE SEQUENCE [LARGE SCALE GENOMIC DNA]</scope>
</reference>
<dbReference type="AlphaFoldDB" id="A0A2P9A9K7"/>
<name>A0A2P9A9K7_9HYPH</name>
<dbReference type="Proteomes" id="UP000245698">
    <property type="component" value="Unassembled WGS sequence"/>
</dbReference>
<evidence type="ECO:0000256" key="1">
    <source>
        <dbReference type="SAM" id="MobiDB-lite"/>
    </source>
</evidence>
<dbReference type="EMBL" id="FUIG01000001">
    <property type="protein sequence ID" value="SJM27802.1"/>
    <property type="molecule type" value="Genomic_DNA"/>
</dbReference>
<organism evidence="2 3">
    <name type="scientific">Mesorhizobium delmotii</name>
    <dbReference type="NCBI Taxonomy" id="1631247"/>
    <lineage>
        <taxon>Bacteria</taxon>
        <taxon>Pseudomonadati</taxon>
        <taxon>Pseudomonadota</taxon>
        <taxon>Alphaproteobacteria</taxon>
        <taxon>Hyphomicrobiales</taxon>
        <taxon>Phyllobacteriaceae</taxon>
        <taxon>Mesorhizobium</taxon>
    </lineage>
</organism>